<accession>A0A0N4Y663</accession>
<feature type="compositionally biased region" description="Polar residues" evidence="1">
    <location>
        <begin position="641"/>
        <end position="654"/>
    </location>
</feature>
<feature type="compositionally biased region" description="Low complexity" evidence="1">
    <location>
        <begin position="430"/>
        <end position="447"/>
    </location>
</feature>
<evidence type="ECO:0000313" key="4">
    <source>
        <dbReference type="WBParaSite" id="NBR_0001155201-mRNA-1"/>
    </source>
</evidence>
<dbReference type="EMBL" id="UYSL01020548">
    <property type="protein sequence ID" value="VDL75142.1"/>
    <property type="molecule type" value="Genomic_DNA"/>
</dbReference>
<feature type="compositionally biased region" description="Low complexity" evidence="1">
    <location>
        <begin position="209"/>
        <end position="219"/>
    </location>
</feature>
<feature type="compositionally biased region" description="Low complexity" evidence="1">
    <location>
        <begin position="574"/>
        <end position="595"/>
    </location>
</feature>
<feature type="region of interest" description="Disordered" evidence="1">
    <location>
        <begin position="391"/>
        <end position="521"/>
    </location>
</feature>
<evidence type="ECO:0000313" key="3">
    <source>
        <dbReference type="Proteomes" id="UP000271162"/>
    </source>
</evidence>
<feature type="compositionally biased region" description="Polar residues" evidence="1">
    <location>
        <begin position="448"/>
        <end position="463"/>
    </location>
</feature>
<reference evidence="4" key="1">
    <citation type="submission" date="2017-02" db="UniProtKB">
        <authorList>
            <consortium name="WormBaseParasite"/>
        </authorList>
    </citation>
    <scope>IDENTIFICATION</scope>
</reference>
<feature type="compositionally biased region" description="Low complexity" evidence="1">
    <location>
        <begin position="621"/>
        <end position="640"/>
    </location>
</feature>
<feature type="compositionally biased region" description="Low complexity" evidence="1">
    <location>
        <begin position="244"/>
        <end position="255"/>
    </location>
</feature>
<reference evidence="2 3" key="2">
    <citation type="submission" date="2018-11" db="EMBL/GenBank/DDBJ databases">
        <authorList>
            <consortium name="Pathogen Informatics"/>
        </authorList>
    </citation>
    <scope>NUCLEOTIDE SEQUENCE [LARGE SCALE GENOMIC DNA]</scope>
</reference>
<dbReference type="OMA" id="HPEAPMR"/>
<feature type="compositionally biased region" description="Basic and acidic residues" evidence="1">
    <location>
        <begin position="180"/>
        <end position="190"/>
    </location>
</feature>
<name>A0A0N4Y663_NIPBR</name>
<sequence>MTGFYYDDLGPGFTRDPPFTLDFGTYTLARTMRIFFAIAVLKAANFDFYGDGLLDNCVCPNGNSQEENCYKTNFGFLMRYQSNHKVALDGCDEPCRNDTIRKSYLSEIRRHGSVECAMMHCPCRCTWFCDSKSEFFTKVNCVSNINSGVALCESTTKTDVKSSSTTAEMSTGTSHPQSTIEDHPLSDKAGNDFGSTSSRGTTIHTSRMPSATTSTPASTFVETSLKEEVTDTSTSMTIQTSLETGTTGATATTTTVYGSTEEPFKARTTTSTARADELSTNKARSTSEPDLSLTSESTTSSTLGSTTDSIRTFGTTLPASRSHAATDSTSWSSILFGKWTTTMLGYETTTSSPFYEKPSKTTTTIGDWYTKAPTRTMTTTEASTVLTVLEKTSQTPAKSQREESTYMTSTYKTTTLQDLQTSSEKVTERTTISSSPTAASSQEASPTMIQDFTYRTSTRSDLQASSEASSEPAAAPIYTATPSQGMGTSPTPKLEESTYRTSSYPEQQESSEKASTASSAPSLLTTILSQGRGTSTTQLQKTTTIYQAPQTSTEKISSGPTVLPTHTAIPTQGTPTSTLPEESTSFSTSYTTSLTPGEGPESTAEKRPIISSRITRYYQPSSSSTSTVSDHTDSSTVASSPLGTTIDKASSVTSTSYTEIYRPLTLLSTLLHRGDGNTLIAMDDDAQRTSSAPISEKVPLSNPRTQLPYPWTAETPRISPATSTTPTTPRFASTSQTVKFEGTTLETTALTDEETLEATSPTMKESETTAVKFLYFTNLARTHHGSGSVTTTIAPEEDATIKAGTTEAGQLMDSDEVKASSTLKSGNHTATPSTSYSSRAPPESTTARSWECALPCPLNYMEGPNYCYRSLQNIRSTMNYREAFHLCAVEEKGDMADEVDLRDGLVQQLLRNASRNNEDVQRFFVNERDSKQYMEEKKVRVVSLERSSRFLLYVNETVRPRSYVNNVTAACKRPSTF</sequence>
<dbReference type="STRING" id="27835.A0A0N4Y663"/>
<organism evidence="4">
    <name type="scientific">Nippostrongylus brasiliensis</name>
    <name type="common">Rat hookworm</name>
    <dbReference type="NCBI Taxonomy" id="27835"/>
    <lineage>
        <taxon>Eukaryota</taxon>
        <taxon>Metazoa</taxon>
        <taxon>Ecdysozoa</taxon>
        <taxon>Nematoda</taxon>
        <taxon>Chromadorea</taxon>
        <taxon>Rhabditida</taxon>
        <taxon>Rhabditina</taxon>
        <taxon>Rhabditomorpha</taxon>
        <taxon>Strongyloidea</taxon>
        <taxon>Heligmosomidae</taxon>
        <taxon>Nippostrongylus</taxon>
    </lineage>
</organism>
<feature type="compositionally biased region" description="Low complexity" evidence="1">
    <location>
        <begin position="286"/>
        <end position="308"/>
    </location>
</feature>
<evidence type="ECO:0000256" key="1">
    <source>
        <dbReference type="SAM" id="MobiDB-lite"/>
    </source>
</evidence>
<feature type="region of interest" description="Disordered" evidence="1">
    <location>
        <begin position="686"/>
        <end position="735"/>
    </location>
</feature>
<feature type="compositionally biased region" description="Polar residues" evidence="1">
    <location>
        <begin position="480"/>
        <end position="491"/>
    </location>
</feature>
<feature type="compositionally biased region" description="Polar residues" evidence="1">
    <location>
        <begin position="167"/>
        <end position="179"/>
    </location>
</feature>
<feature type="region of interest" description="Disordered" evidence="1">
    <location>
        <begin position="162"/>
        <end position="221"/>
    </location>
</feature>
<feature type="region of interest" description="Disordered" evidence="1">
    <location>
        <begin position="550"/>
        <end position="654"/>
    </location>
</feature>
<dbReference type="WBParaSite" id="NBR_0001155201-mRNA-1">
    <property type="protein sequence ID" value="NBR_0001155201-mRNA-1"/>
    <property type="gene ID" value="NBR_0001155201"/>
</dbReference>
<evidence type="ECO:0000313" key="2">
    <source>
        <dbReference type="EMBL" id="VDL75142.1"/>
    </source>
</evidence>
<feature type="compositionally biased region" description="Polar residues" evidence="1">
    <location>
        <begin position="550"/>
        <end position="560"/>
    </location>
</feature>
<dbReference type="Proteomes" id="UP000271162">
    <property type="component" value="Unassembled WGS sequence"/>
</dbReference>
<feature type="compositionally biased region" description="Low complexity" evidence="1">
    <location>
        <begin position="405"/>
        <end position="415"/>
    </location>
</feature>
<feature type="compositionally biased region" description="Polar residues" evidence="1">
    <location>
        <begin position="193"/>
        <end position="208"/>
    </location>
</feature>
<proteinExistence type="predicted"/>
<dbReference type="AlphaFoldDB" id="A0A0N4Y663"/>
<gene>
    <name evidence="2" type="ORF">NBR_LOCUS11553</name>
</gene>
<feature type="compositionally biased region" description="Low complexity" evidence="1">
    <location>
        <begin position="715"/>
        <end position="735"/>
    </location>
</feature>
<feature type="region of interest" description="Disordered" evidence="1">
    <location>
        <begin position="819"/>
        <end position="844"/>
    </location>
</feature>
<keyword evidence="3" id="KW-1185">Reference proteome</keyword>
<protein>
    <submittedName>
        <fullName evidence="4">Apple domain-containing protein</fullName>
    </submittedName>
</protein>
<feature type="compositionally biased region" description="Low complexity" evidence="1">
    <location>
        <begin position="464"/>
        <end position="476"/>
    </location>
</feature>
<feature type="region of interest" description="Disordered" evidence="1">
    <location>
        <begin position="244"/>
        <end position="308"/>
    </location>
</feature>